<comment type="caution">
    <text evidence="2">The sequence shown here is derived from an EMBL/GenBank/DDBJ whole genome shotgun (WGS) entry which is preliminary data.</text>
</comment>
<organism evidence="2 3">
    <name type="scientific">Pseudovibrio japonicus</name>
    <dbReference type="NCBI Taxonomy" id="366534"/>
    <lineage>
        <taxon>Bacteria</taxon>
        <taxon>Pseudomonadati</taxon>
        <taxon>Pseudomonadota</taxon>
        <taxon>Alphaproteobacteria</taxon>
        <taxon>Hyphomicrobiales</taxon>
        <taxon>Stappiaceae</taxon>
        <taxon>Pseudovibrio</taxon>
    </lineage>
</organism>
<keyword evidence="1" id="KW-0224">Dipeptidase</keyword>
<dbReference type="EC" id="3.4.-.-" evidence="1"/>
<dbReference type="Proteomes" id="UP000637980">
    <property type="component" value="Unassembled WGS sequence"/>
</dbReference>
<name>A0ABQ3EIK9_9HYPH</name>
<proteinExistence type="inferred from homology"/>
<evidence type="ECO:0000256" key="1">
    <source>
        <dbReference type="RuleBase" id="RU364089"/>
    </source>
</evidence>
<evidence type="ECO:0000313" key="2">
    <source>
        <dbReference type="EMBL" id="GHB40865.1"/>
    </source>
</evidence>
<keyword evidence="1" id="KW-0645">Protease</keyword>
<sequence>MNGGLNEFGVAVRNIWSPSRPELVALTPKDQSGPNYSDFARLVIERATTAREGVDLIAKLIAQYGECSYGGNSHIIADTNEAWVMVQFSGGQGLWAAERLGPDSVRASRPGYICEIPIDEPDHPDFLYSDNLVSFAKTKGWYTDGVFDANAVYGDGKGRWAGVQWIEGQMAERAQTGQKIGLNDMIWALRTSKLTGDKAGYGQIVPLMEPAHNDLRMLWHAPIGAIAAPFSPVFMGQTGVPPEFGKHRYLTAGEAHCFLDDRKIDETELNAPSSTSQWNETSRSAVADCKRLLYLMLQDTERFTREVTEAFENHEARVAAQAVEMLRTTEILIDQGEATLATSLCTYFSSQELLAGLGLVQALCTSLEPRARIFGRSDRLDELKKYDQIW</sequence>
<dbReference type="Pfam" id="PF03577">
    <property type="entry name" value="Peptidase_C69"/>
    <property type="match status" value="1"/>
</dbReference>
<evidence type="ECO:0000313" key="3">
    <source>
        <dbReference type="Proteomes" id="UP000637980"/>
    </source>
</evidence>
<dbReference type="EMBL" id="BMXE01000006">
    <property type="protein sequence ID" value="GHB40865.1"/>
    <property type="molecule type" value="Genomic_DNA"/>
</dbReference>
<reference evidence="3" key="1">
    <citation type="journal article" date="2019" name="Int. J. Syst. Evol. Microbiol.">
        <title>The Global Catalogue of Microorganisms (GCM) 10K type strain sequencing project: providing services to taxonomists for standard genome sequencing and annotation.</title>
        <authorList>
            <consortium name="The Broad Institute Genomics Platform"/>
            <consortium name="The Broad Institute Genome Sequencing Center for Infectious Disease"/>
            <person name="Wu L."/>
            <person name="Ma J."/>
        </authorList>
    </citation>
    <scope>NUCLEOTIDE SEQUENCE [LARGE SCALE GENOMIC DNA]</scope>
    <source>
        <strain evidence="3">KCTC 12861</strain>
    </source>
</reference>
<accession>A0ABQ3EIK9</accession>
<comment type="similarity">
    <text evidence="1">Belongs to the peptidase C69 family.</text>
</comment>
<keyword evidence="3" id="KW-1185">Reference proteome</keyword>
<protein>
    <recommendedName>
        <fullName evidence="1">Dipeptidase</fullName>
        <ecNumber evidence="1">3.4.-.-</ecNumber>
    </recommendedName>
</protein>
<dbReference type="InterPro" id="IPR005322">
    <property type="entry name" value="Peptidase_C69"/>
</dbReference>
<comment type="catalytic activity">
    <reaction evidence="1">
        <text>an L-aminoacyl-L-amino acid + H2O = 2 an L-alpha-amino acid</text>
        <dbReference type="Rhea" id="RHEA:48940"/>
        <dbReference type="ChEBI" id="CHEBI:15377"/>
        <dbReference type="ChEBI" id="CHEBI:59869"/>
        <dbReference type="ChEBI" id="CHEBI:77460"/>
    </reaction>
</comment>
<dbReference type="Gene3D" id="3.60.60.10">
    <property type="entry name" value="Penicillin V Acylase, Chain A"/>
    <property type="match status" value="1"/>
</dbReference>
<gene>
    <name evidence="2" type="ORF">GCM10007094_32870</name>
</gene>
<dbReference type="PANTHER" id="PTHR12994:SF17">
    <property type="entry name" value="LD30995P"/>
    <property type="match status" value="1"/>
</dbReference>
<dbReference type="PANTHER" id="PTHR12994">
    <property type="entry name" value="SECERNIN"/>
    <property type="match status" value="1"/>
</dbReference>
<keyword evidence="1" id="KW-0378">Hydrolase</keyword>